<name>A0A9Q9BWA6_9RICK</name>
<dbReference type="EMBL" id="CP089285">
    <property type="protein sequence ID" value="UTO56076.1"/>
    <property type="molecule type" value="Genomic_DNA"/>
</dbReference>
<dbReference type="RefSeq" id="WP_246575287.1">
    <property type="nucleotide sequence ID" value="NZ_CP054597.1"/>
</dbReference>
<dbReference type="InterPro" id="IPR003140">
    <property type="entry name" value="PLipase/COase/thioEstase"/>
</dbReference>
<dbReference type="SUPFAM" id="SSF53474">
    <property type="entry name" value="alpha/beta-Hydrolases"/>
    <property type="match status" value="1"/>
</dbReference>
<evidence type="ECO:0000256" key="2">
    <source>
        <dbReference type="ARBA" id="ARBA00022801"/>
    </source>
</evidence>
<sequence length="209" mass="23087">MVIINGPSFVVSNDIDNLVVLLHGRGATGDNLISIAPAMSKIIPRSQFIAPNAHINYNVGYAWFLSDSLREDIIFHEMKKSVKIVNNFIDKQLQKLGLSDKRLSLVGFSQGAMLAMHIALCRKLCSAVVSYSGAILCPNLLKCEIISKPNMCIIHGNEDYVVPFTYFNHCMTFLNDNGITAEYHEIKGLDHSINAEGIKIGADFIKSCL</sequence>
<dbReference type="Proteomes" id="UP001059822">
    <property type="component" value="Chromosome"/>
</dbReference>
<dbReference type="Gene3D" id="3.40.50.1820">
    <property type="entry name" value="alpha/beta hydrolase"/>
    <property type="match status" value="1"/>
</dbReference>
<evidence type="ECO:0000313" key="7">
    <source>
        <dbReference type="Proteomes" id="UP001059985"/>
    </source>
</evidence>
<dbReference type="AlphaFoldDB" id="A0A9Q9BWA6"/>
<dbReference type="EMBL" id="CP089286">
    <property type="protein sequence ID" value="UTO55156.1"/>
    <property type="molecule type" value="Genomic_DNA"/>
</dbReference>
<evidence type="ECO:0000313" key="5">
    <source>
        <dbReference type="EMBL" id="UTO56076.1"/>
    </source>
</evidence>
<dbReference type="InterPro" id="IPR050565">
    <property type="entry name" value="LYPA1-2/EST-like"/>
</dbReference>
<evidence type="ECO:0000259" key="3">
    <source>
        <dbReference type="Pfam" id="PF02230"/>
    </source>
</evidence>
<dbReference type="InterPro" id="IPR029058">
    <property type="entry name" value="AB_hydrolase_fold"/>
</dbReference>
<protein>
    <submittedName>
        <fullName evidence="4">Dienelactone hydrolase family protein</fullName>
    </submittedName>
</protein>
<organism evidence="4 6">
    <name type="scientific">Neoehrlichia mikurensis</name>
    <dbReference type="NCBI Taxonomy" id="89586"/>
    <lineage>
        <taxon>Bacteria</taxon>
        <taxon>Pseudomonadati</taxon>
        <taxon>Pseudomonadota</taxon>
        <taxon>Alphaproteobacteria</taxon>
        <taxon>Rickettsiales</taxon>
        <taxon>Anaplasmataceae</taxon>
        <taxon>Candidatus Neoehrlichia</taxon>
    </lineage>
</organism>
<keyword evidence="2 4" id="KW-0378">Hydrolase</keyword>
<dbReference type="PANTHER" id="PTHR10655:SF17">
    <property type="entry name" value="LYSOPHOSPHOLIPASE-LIKE PROTEIN 1"/>
    <property type="match status" value="1"/>
</dbReference>
<dbReference type="Proteomes" id="UP001059985">
    <property type="component" value="Chromosome"/>
</dbReference>
<evidence type="ECO:0000313" key="4">
    <source>
        <dbReference type="EMBL" id="UTO55156.1"/>
    </source>
</evidence>
<dbReference type="Pfam" id="PF02230">
    <property type="entry name" value="Abhydrolase_2"/>
    <property type="match status" value="1"/>
</dbReference>
<evidence type="ECO:0000313" key="6">
    <source>
        <dbReference type="Proteomes" id="UP001059822"/>
    </source>
</evidence>
<keyword evidence="7" id="KW-1185">Reference proteome</keyword>
<evidence type="ECO:0000256" key="1">
    <source>
        <dbReference type="ARBA" id="ARBA00006499"/>
    </source>
</evidence>
<gene>
    <name evidence="5" type="ORF">LUA81_03030</name>
    <name evidence="4" type="ORF">LUA82_03055</name>
</gene>
<reference evidence="4" key="1">
    <citation type="journal article" date="2022" name="Microorganisms">
        <title>Assembly and Comparison of Ca. Neoehrlichia mikurensis Genomes.</title>
        <authorList>
            <person name="Azagi T."/>
            <person name="Dirks R.P."/>
            <person name="Yebra-Pimentel E.S."/>
            <person name="Schaap P.J."/>
            <person name="Koehorst J.J."/>
            <person name="Esser H.J."/>
            <person name="Sprong H."/>
        </authorList>
    </citation>
    <scope>NUCLEOTIDE SEQUENCE</scope>
    <source>
        <strain evidence="5">18-2804</strain>
        <strain evidence="4">18-2837</strain>
    </source>
</reference>
<dbReference type="PANTHER" id="PTHR10655">
    <property type="entry name" value="LYSOPHOSPHOLIPASE-RELATED"/>
    <property type="match status" value="1"/>
</dbReference>
<dbReference type="GO" id="GO:0016787">
    <property type="term" value="F:hydrolase activity"/>
    <property type="evidence" value="ECO:0007669"/>
    <property type="project" value="UniProtKB-KW"/>
</dbReference>
<feature type="domain" description="Phospholipase/carboxylesterase/thioesterase" evidence="3">
    <location>
        <begin position="16"/>
        <end position="208"/>
    </location>
</feature>
<comment type="similarity">
    <text evidence="1">Belongs to the AB hydrolase superfamily. AB hydrolase 2 family.</text>
</comment>
<proteinExistence type="inferred from homology"/>
<accession>A0A9Q9BWA6</accession>